<dbReference type="OrthoDB" id="2139646at2"/>
<keyword evidence="3" id="KW-1185">Reference proteome</keyword>
<dbReference type="InterPro" id="IPR024623">
    <property type="entry name" value="YtxH"/>
</dbReference>
<dbReference type="InterPro" id="IPR052928">
    <property type="entry name" value="Desiccation-related_membrane"/>
</dbReference>
<dbReference type="PANTHER" id="PTHR35792:SF3">
    <property type="entry name" value="IG HYPOTHETICAL 17707"/>
    <property type="match status" value="1"/>
</dbReference>
<dbReference type="STRING" id="142588.SAMN04488559_102127"/>
<dbReference type="Proteomes" id="UP000198948">
    <property type="component" value="Unassembled WGS sequence"/>
</dbReference>
<protein>
    <submittedName>
        <fullName evidence="2">Gas vesicle protein</fullName>
    </submittedName>
</protein>
<dbReference type="AlphaFoldDB" id="A0A1H9QKH1"/>
<accession>A0A1H9QKH1</accession>
<dbReference type="RefSeq" id="WP_092649952.1">
    <property type="nucleotide sequence ID" value="NZ_FOHA01000002.1"/>
</dbReference>
<name>A0A1H9QKH1_9LACT</name>
<dbReference type="Pfam" id="PF12732">
    <property type="entry name" value="YtxH"/>
    <property type="match status" value="1"/>
</dbReference>
<evidence type="ECO:0000313" key="2">
    <source>
        <dbReference type="EMBL" id="SER60695.1"/>
    </source>
</evidence>
<evidence type="ECO:0000256" key="1">
    <source>
        <dbReference type="SAM" id="MobiDB-lite"/>
    </source>
</evidence>
<dbReference type="EMBL" id="FOHA01000002">
    <property type="protein sequence ID" value="SER60695.1"/>
    <property type="molecule type" value="Genomic_DNA"/>
</dbReference>
<gene>
    <name evidence="2" type="ORF">SAMN04488559_102127</name>
</gene>
<sequence>MSNSFFKGFLLGSVVAGAVTLLTTPRSGKENRERLSDYVDDTAGLVGDVKGNVSALQDAVSTLSTEGISLVKEVSEEISTTLKEFSHDIAPHLRRIKEDSEQLTEDLAQFESETTTEEG</sequence>
<organism evidence="2 3">
    <name type="scientific">Isobaculum melis</name>
    <dbReference type="NCBI Taxonomy" id="142588"/>
    <lineage>
        <taxon>Bacteria</taxon>
        <taxon>Bacillati</taxon>
        <taxon>Bacillota</taxon>
        <taxon>Bacilli</taxon>
        <taxon>Lactobacillales</taxon>
        <taxon>Carnobacteriaceae</taxon>
        <taxon>Isobaculum</taxon>
    </lineage>
</organism>
<dbReference type="PANTHER" id="PTHR35792">
    <property type="entry name" value="GENERAL STRESS PROTEIN"/>
    <property type="match status" value="1"/>
</dbReference>
<reference evidence="2 3" key="1">
    <citation type="submission" date="2016-10" db="EMBL/GenBank/DDBJ databases">
        <authorList>
            <person name="de Groot N.N."/>
        </authorList>
    </citation>
    <scope>NUCLEOTIDE SEQUENCE [LARGE SCALE GENOMIC DNA]</scope>
    <source>
        <strain evidence="2 3">DSM 13760</strain>
    </source>
</reference>
<proteinExistence type="predicted"/>
<feature type="region of interest" description="Disordered" evidence="1">
    <location>
        <begin position="100"/>
        <end position="119"/>
    </location>
</feature>
<evidence type="ECO:0000313" key="3">
    <source>
        <dbReference type="Proteomes" id="UP000198948"/>
    </source>
</evidence>